<dbReference type="InterPro" id="IPR000210">
    <property type="entry name" value="BTB/POZ_dom"/>
</dbReference>
<dbReference type="STRING" id="30732.ENSOMEP00000013850"/>
<evidence type="ECO:0000256" key="1">
    <source>
        <dbReference type="ARBA" id="ARBA00022441"/>
    </source>
</evidence>
<dbReference type="SUPFAM" id="SSF54695">
    <property type="entry name" value="POZ domain"/>
    <property type="match status" value="1"/>
</dbReference>
<keyword evidence="5" id="KW-1185">Reference proteome</keyword>
<dbReference type="SMART" id="SM00225">
    <property type="entry name" value="BTB"/>
    <property type="match status" value="1"/>
</dbReference>
<reference evidence="4" key="2">
    <citation type="submission" date="2025-09" db="UniProtKB">
        <authorList>
            <consortium name="Ensembl"/>
        </authorList>
    </citation>
    <scope>IDENTIFICATION</scope>
</reference>
<keyword evidence="1" id="KW-0880">Kelch repeat</keyword>
<protein>
    <submittedName>
        <fullName evidence="4">Kelch like family member 10</fullName>
    </submittedName>
</protein>
<dbReference type="InterPro" id="IPR015915">
    <property type="entry name" value="Kelch-typ_b-propeller"/>
</dbReference>
<dbReference type="InterPro" id="IPR017096">
    <property type="entry name" value="BTB-kelch_protein"/>
</dbReference>
<evidence type="ECO:0000313" key="4">
    <source>
        <dbReference type="Ensembl" id="ENSOMEP00000013850.1"/>
    </source>
</evidence>
<dbReference type="SMART" id="SM00612">
    <property type="entry name" value="Kelch"/>
    <property type="match status" value="6"/>
</dbReference>
<dbReference type="Pfam" id="PF07707">
    <property type="entry name" value="BACK"/>
    <property type="match status" value="1"/>
</dbReference>
<dbReference type="FunFam" id="1.25.40.420:FF:000001">
    <property type="entry name" value="Kelch-like family member 12"/>
    <property type="match status" value="1"/>
</dbReference>
<dbReference type="SUPFAM" id="SSF117281">
    <property type="entry name" value="Kelch motif"/>
    <property type="match status" value="1"/>
</dbReference>
<dbReference type="Proteomes" id="UP000261560">
    <property type="component" value="Unplaced"/>
</dbReference>
<dbReference type="GeneTree" id="ENSGT00940000154664"/>
<dbReference type="InterPro" id="IPR011705">
    <property type="entry name" value="BACK"/>
</dbReference>
<dbReference type="SMART" id="SM00875">
    <property type="entry name" value="BACK"/>
    <property type="match status" value="1"/>
</dbReference>
<dbReference type="PANTHER" id="PTHR45632">
    <property type="entry name" value="LD33804P"/>
    <property type="match status" value="1"/>
</dbReference>
<dbReference type="InterPro" id="IPR006652">
    <property type="entry name" value="Kelch_1"/>
</dbReference>
<accession>A0A3B3C7R4</accession>
<evidence type="ECO:0000256" key="2">
    <source>
        <dbReference type="ARBA" id="ARBA00022737"/>
    </source>
</evidence>
<dbReference type="AlphaFoldDB" id="A0A3B3C7R4"/>
<dbReference type="Gene3D" id="1.25.40.420">
    <property type="match status" value="1"/>
</dbReference>
<keyword evidence="2" id="KW-0677">Repeat</keyword>
<evidence type="ECO:0000313" key="5">
    <source>
        <dbReference type="Proteomes" id="UP000261560"/>
    </source>
</evidence>
<feature type="domain" description="BTB" evidence="3">
    <location>
        <begin position="17"/>
        <end position="81"/>
    </location>
</feature>
<dbReference type="Pfam" id="PF01344">
    <property type="entry name" value="Kelch_1"/>
    <property type="match status" value="1"/>
</dbReference>
<organism evidence="4 5">
    <name type="scientific">Oryzias melastigma</name>
    <name type="common">Marine medaka</name>
    <dbReference type="NCBI Taxonomy" id="30732"/>
    <lineage>
        <taxon>Eukaryota</taxon>
        <taxon>Metazoa</taxon>
        <taxon>Chordata</taxon>
        <taxon>Craniata</taxon>
        <taxon>Vertebrata</taxon>
        <taxon>Euteleostomi</taxon>
        <taxon>Actinopterygii</taxon>
        <taxon>Neopterygii</taxon>
        <taxon>Teleostei</taxon>
        <taxon>Neoteleostei</taxon>
        <taxon>Acanthomorphata</taxon>
        <taxon>Ovalentaria</taxon>
        <taxon>Atherinomorphae</taxon>
        <taxon>Beloniformes</taxon>
        <taxon>Adrianichthyidae</taxon>
        <taxon>Oryziinae</taxon>
        <taxon>Oryzias</taxon>
    </lineage>
</organism>
<dbReference type="PROSITE" id="PS50097">
    <property type="entry name" value="BTB"/>
    <property type="match status" value="1"/>
</dbReference>
<sequence>MAFEMVLKEALMSGDLCDFVIKVRDKDFKMSRVILSNSSVYFRDIFYNNPQMKVCSFPDVSATIMELIAEYVYTQSVLVSENNVQLLLEAAERFKIKGIVQACCDFLQQRLSTNNCIRILRLADHYLYPDLKEKACLFILRYFEDVAQYCPEFCHLSAEQLEHFIGKTELNVRQESVVFEAVVRWINYAPAERRGHLTRLMNKVRFILMSVNYLLETVKVNNLVRGNQKCISMVIRTMKTLHRSNLQTPLQTARLPAQVLLAVGGFNDNLPANVIELYNARTDCWRTVYNKDNLLPEYGACVYNDGFIYSIGGIHDHLFVSSVMKFNLATQTWEEAGSMLEARAHLSTVALNGFIYALGGWNVHQALNSAERFEPGTNQWSAIASMEHRRADAAAATLQGKVYIFGGLHVNLGISSAECYNPATNQWTQIAPMAAPRGALGAIAYNDQIFVVNIGGYNRGRRLATVEVYNPSSMTWRAVAEMIYPCSNFGLALLEEKLYVVGGIDADDQQLRSVWCFDIQKNEWNAVRDLSVPHEAVSCCLVERVPHAAVGLSNIEYKL</sequence>
<dbReference type="OMA" id="VGGFNDN"/>
<reference evidence="4" key="1">
    <citation type="submission" date="2025-08" db="UniProtKB">
        <authorList>
            <consortium name="Ensembl"/>
        </authorList>
    </citation>
    <scope>IDENTIFICATION</scope>
</reference>
<dbReference type="PaxDb" id="30732-ENSOMEP00000013850"/>
<evidence type="ECO:0000259" key="3">
    <source>
        <dbReference type="PROSITE" id="PS50097"/>
    </source>
</evidence>
<name>A0A3B3C7R4_ORYME</name>
<dbReference type="PIRSF" id="PIRSF037037">
    <property type="entry name" value="Kelch-like_protein_gigaxonin"/>
    <property type="match status" value="1"/>
</dbReference>
<dbReference type="InterPro" id="IPR011333">
    <property type="entry name" value="SKP1/BTB/POZ_sf"/>
</dbReference>
<dbReference type="Pfam" id="PF00651">
    <property type="entry name" value="BTB"/>
    <property type="match status" value="1"/>
</dbReference>
<dbReference type="Pfam" id="PF24681">
    <property type="entry name" value="Kelch_KLHDC2_KLHL20_DRC7"/>
    <property type="match status" value="1"/>
</dbReference>
<dbReference type="PANTHER" id="PTHR45632:SF3">
    <property type="entry name" value="KELCH-LIKE PROTEIN 32"/>
    <property type="match status" value="1"/>
</dbReference>
<dbReference type="Gene3D" id="2.120.10.80">
    <property type="entry name" value="Kelch-type beta propeller"/>
    <property type="match status" value="1"/>
</dbReference>
<dbReference type="Ensembl" id="ENSOMET00000021607.1">
    <property type="protein sequence ID" value="ENSOMEP00000013850.1"/>
    <property type="gene ID" value="ENSOMEG00000015315.1"/>
</dbReference>
<dbReference type="Gene3D" id="3.30.710.10">
    <property type="entry name" value="Potassium Channel Kv1.1, Chain A"/>
    <property type="match status" value="1"/>
</dbReference>
<proteinExistence type="predicted"/>